<dbReference type="EMBL" id="BK014692">
    <property type="protein sequence ID" value="DAD68094.1"/>
    <property type="molecule type" value="Genomic_DNA"/>
</dbReference>
<proteinExistence type="predicted"/>
<reference evidence="1" key="1">
    <citation type="journal article" date="2021" name="Proc. Natl. Acad. Sci. U.S.A.">
        <title>A Catalog of Tens of Thousands of Viruses from Human Metagenomes Reveals Hidden Associations with Chronic Diseases.</title>
        <authorList>
            <person name="Tisza M.J."/>
            <person name="Buck C.B."/>
        </authorList>
    </citation>
    <scope>NUCLEOTIDE SEQUENCE</scope>
    <source>
        <strain evidence="1">Ctj495</strain>
    </source>
</reference>
<organism evidence="1">
    <name type="scientific">Siphoviridae sp. ctj495</name>
    <dbReference type="NCBI Taxonomy" id="2823592"/>
    <lineage>
        <taxon>Viruses</taxon>
        <taxon>Duplodnaviria</taxon>
        <taxon>Heunggongvirae</taxon>
        <taxon>Uroviricota</taxon>
        <taxon>Caudoviricetes</taxon>
    </lineage>
</organism>
<accession>A0A8S5LDU4</accession>
<sequence>MITIESQGDWKLTRNWFDRMTKLDLALIMNQFGKEGVSALKAATPSRSGETAASWNYEVTRTGNNWQITWTNSHVNNGVNIAVILQYGHGTRNGGYVVGRDYINPAIRPVFDKIAKKAWKEVTK</sequence>
<name>A0A8S5LDU4_9CAUD</name>
<protein>
    <submittedName>
        <fullName evidence="1">Type I neck protein</fullName>
    </submittedName>
</protein>
<evidence type="ECO:0000313" key="1">
    <source>
        <dbReference type="EMBL" id="DAD68094.1"/>
    </source>
</evidence>